<reference evidence="1 2" key="1">
    <citation type="submission" date="2018-11" db="EMBL/GenBank/DDBJ databases">
        <authorList>
            <consortium name="Pathogen Informatics"/>
        </authorList>
    </citation>
    <scope>NUCLEOTIDE SEQUENCE [LARGE SCALE GENOMIC DNA]</scope>
    <source>
        <strain evidence="1 2">NCTC10913</strain>
    </source>
</reference>
<dbReference type="RefSeq" id="WP_125148003.1">
    <property type="nucleotide sequence ID" value="NZ_UYIN01000001.1"/>
</dbReference>
<sequence>MDLNQIIIDSIDLCVNDIANKDNSFDIKIDNPELESDAKLCSLLMKYSNILLSKYHEELKKELSKNNINI</sequence>
<dbReference type="Proteomes" id="UP000277570">
    <property type="component" value="Unassembled WGS sequence"/>
</dbReference>
<gene>
    <name evidence="1" type="ORF">NCTC10913_01184</name>
</gene>
<dbReference type="EMBL" id="UYIN01000001">
    <property type="protein sequence ID" value="VDG70502.1"/>
    <property type="molecule type" value="Genomic_DNA"/>
</dbReference>
<proteinExistence type="predicted"/>
<evidence type="ECO:0000313" key="2">
    <source>
        <dbReference type="Proteomes" id="UP000277570"/>
    </source>
</evidence>
<name>A0ABY6SQP2_9CLOT</name>
<evidence type="ECO:0000313" key="1">
    <source>
        <dbReference type="EMBL" id="VDG70502.1"/>
    </source>
</evidence>
<comment type="caution">
    <text evidence="1">The sequence shown here is derived from an EMBL/GenBank/DDBJ whole genome shotgun (WGS) entry which is preliminary data.</text>
</comment>
<keyword evidence="2" id="KW-1185">Reference proteome</keyword>
<accession>A0ABY6SQP2</accession>
<organism evidence="1 2">
    <name type="scientific">Clostridium carnis</name>
    <dbReference type="NCBI Taxonomy" id="1530"/>
    <lineage>
        <taxon>Bacteria</taxon>
        <taxon>Bacillati</taxon>
        <taxon>Bacillota</taxon>
        <taxon>Clostridia</taxon>
        <taxon>Eubacteriales</taxon>
        <taxon>Clostridiaceae</taxon>
        <taxon>Clostridium</taxon>
    </lineage>
</organism>
<protein>
    <submittedName>
        <fullName evidence="1">Uncharacterized protein</fullName>
    </submittedName>
</protein>